<dbReference type="PANTHER" id="PTHR11893:SF40">
    <property type="entry name" value="INNEXIN SHAKING-B"/>
    <property type="match status" value="1"/>
</dbReference>
<evidence type="ECO:0000256" key="6">
    <source>
        <dbReference type="ARBA" id="ARBA00023065"/>
    </source>
</evidence>
<comment type="similarity">
    <text evidence="9">Belongs to the pannexin family.</text>
</comment>
<gene>
    <name evidence="11" type="primary">INX2_1</name>
    <name evidence="9" type="synonym">inx</name>
    <name evidence="11" type="ORF">Ciccas_000092</name>
</gene>
<feature type="transmembrane region" description="Helical" evidence="9">
    <location>
        <begin position="123"/>
        <end position="142"/>
    </location>
</feature>
<accession>A0ABD2QP00</accession>
<comment type="function">
    <text evidence="9">Structural component of the gap junctions.</text>
</comment>
<evidence type="ECO:0000256" key="7">
    <source>
        <dbReference type="ARBA" id="ARBA00023136"/>
    </source>
</evidence>
<keyword evidence="2 9" id="KW-0813">Transport</keyword>
<feature type="compositionally biased region" description="Acidic residues" evidence="10">
    <location>
        <begin position="436"/>
        <end position="446"/>
    </location>
</feature>
<evidence type="ECO:0000256" key="4">
    <source>
        <dbReference type="ARBA" id="ARBA00022692"/>
    </source>
</evidence>
<keyword evidence="7 9" id="KW-0472">Membrane</keyword>
<dbReference type="GO" id="GO:0034220">
    <property type="term" value="P:monoatomic ion transmembrane transport"/>
    <property type="evidence" value="ECO:0007669"/>
    <property type="project" value="UniProtKB-KW"/>
</dbReference>
<keyword evidence="5 9" id="KW-1133">Transmembrane helix</keyword>
<protein>
    <recommendedName>
        <fullName evidence="9">Innexin</fullName>
    </recommendedName>
</protein>
<reference evidence="11 12" key="1">
    <citation type="submission" date="2024-11" db="EMBL/GenBank/DDBJ databases">
        <title>Adaptive evolution of stress response genes in parasites aligns with host niche diversity.</title>
        <authorList>
            <person name="Hahn C."/>
            <person name="Resl P."/>
        </authorList>
    </citation>
    <scope>NUCLEOTIDE SEQUENCE [LARGE SCALE GENOMIC DNA]</scope>
    <source>
        <strain evidence="11">EGGRZ-B1_66</strain>
        <tissue evidence="11">Body</tissue>
    </source>
</reference>
<dbReference type="PROSITE" id="PS51013">
    <property type="entry name" value="PANNEXIN"/>
    <property type="match status" value="1"/>
</dbReference>
<evidence type="ECO:0000256" key="1">
    <source>
        <dbReference type="ARBA" id="ARBA00004651"/>
    </source>
</evidence>
<comment type="caution">
    <text evidence="11">The sequence shown here is derived from an EMBL/GenBank/DDBJ whole genome shotgun (WGS) entry which is preliminary data.</text>
</comment>
<feature type="compositionally biased region" description="Polar residues" evidence="10">
    <location>
        <begin position="426"/>
        <end position="435"/>
    </location>
</feature>
<evidence type="ECO:0000256" key="5">
    <source>
        <dbReference type="ARBA" id="ARBA00022989"/>
    </source>
</evidence>
<keyword evidence="6 9" id="KW-0406">Ion transport</keyword>
<keyword evidence="12" id="KW-1185">Reference proteome</keyword>
<keyword evidence="4 9" id="KW-0812">Transmembrane</keyword>
<evidence type="ECO:0000256" key="9">
    <source>
        <dbReference type="RuleBase" id="RU010713"/>
    </source>
</evidence>
<evidence type="ECO:0000313" key="11">
    <source>
        <dbReference type="EMBL" id="KAL3321214.1"/>
    </source>
</evidence>
<dbReference type="PRINTS" id="PR01262">
    <property type="entry name" value="INNEXIN"/>
</dbReference>
<comment type="subcellular location">
    <subcellularLocation>
        <location evidence="1 9">Cell membrane</location>
        <topology evidence="1 9">Multi-pass membrane protein</topology>
    </subcellularLocation>
</comment>
<feature type="transmembrane region" description="Helical" evidence="9">
    <location>
        <begin position="25"/>
        <end position="43"/>
    </location>
</feature>
<dbReference type="GO" id="GO:0005886">
    <property type="term" value="C:plasma membrane"/>
    <property type="evidence" value="ECO:0007669"/>
    <property type="project" value="UniProtKB-SubCell"/>
</dbReference>
<proteinExistence type="inferred from homology"/>
<evidence type="ECO:0000256" key="8">
    <source>
        <dbReference type="ARBA" id="ARBA00023303"/>
    </source>
</evidence>
<dbReference type="PANTHER" id="PTHR11893">
    <property type="entry name" value="INNEXIN"/>
    <property type="match status" value="1"/>
</dbReference>
<feature type="transmembrane region" description="Helical" evidence="9">
    <location>
        <begin position="309"/>
        <end position="333"/>
    </location>
</feature>
<dbReference type="Pfam" id="PF00876">
    <property type="entry name" value="Innexin"/>
    <property type="match status" value="1"/>
</dbReference>
<dbReference type="AlphaFoldDB" id="A0ABD2QP00"/>
<keyword evidence="8 9" id="KW-0407">Ion channel</keyword>
<organism evidence="11 12">
    <name type="scientific">Cichlidogyrus casuarinus</name>
    <dbReference type="NCBI Taxonomy" id="1844966"/>
    <lineage>
        <taxon>Eukaryota</taxon>
        <taxon>Metazoa</taxon>
        <taxon>Spiralia</taxon>
        <taxon>Lophotrochozoa</taxon>
        <taxon>Platyhelminthes</taxon>
        <taxon>Monogenea</taxon>
        <taxon>Monopisthocotylea</taxon>
        <taxon>Dactylogyridea</taxon>
        <taxon>Ancyrocephalidae</taxon>
        <taxon>Cichlidogyrus</taxon>
    </lineage>
</organism>
<feature type="region of interest" description="Disordered" evidence="10">
    <location>
        <begin position="419"/>
        <end position="463"/>
    </location>
</feature>
<evidence type="ECO:0000313" key="12">
    <source>
        <dbReference type="Proteomes" id="UP001626550"/>
    </source>
</evidence>
<dbReference type="GO" id="GO:0005921">
    <property type="term" value="C:gap junction"/>
    <property type="evidence" value="ECO:0007669"/>
    <property type="project" value="UniProtKB-UniRule"/>
</dbReference>
<evidence type="ECO:0000256" key="3">
    <source>
        <dbReference type="ARBA" id="ARBA00022475"/>
    </source>
</evidence>
<evidence type="ECO:0000256" key="2">
    <source>
        <dbReference type="ARBA" id="ARBA00022448"/>
    </source>
</evidence>
<evidence type="ECO:0000256" key="10">
    <source>
        <dbReference type="SAM" id="MobiDB-lite"/>
    </source>
</evidence>
<dbReference type="EMBL" id="JBJKFK010000005">
    <property type="protein sequence ID" value="KAL3321214.1"/>
    <property type="molecule type" value="Genomic_DNA"/>
</dbReference>
<keyword evidence="3" id="KW-1003">Cell membrane</keyword>
<feature type="transmembrane region" description="Helical" evidence="9">
    <location>
        <begin position="221"/>
        <end position="242"/>
    </location>
</feature>
<dbReference type="InterPro" id="IPR000990">
    <property type="entry name" value="Innexin"/>
</dbReference>
<dbReference type="Proteomes" id="UP001626550">
    <property type="component" value="Unassembled WGS sequence"/>
</dbReference>
<name>A0ABD2QP00_9PLAT</name>
<sequence>MDFVKQIVSFSKENDMGMEDASDKANFLGTTLILSIFSAVVAIKQYIMKPISCYLSTNAGGENLGEYVENYCWVEGTIPLFLHPDYLNESFRPDVGNHRHRASILDRLPQNEQQWMKANEYKILYYQWVPFMLGLQAIMFYLPRIIWQTIYNHYTGTDLQQLGDLARSAMSMDEDDKRLRTIRFIARTIANITKKRHQHGQSKLRRFFSKLPSGSAMFKHIFLIYMIIKLLYLVNAIGQLFLMERFLGVKEQGFFGSLIVHAIIRGEDLQTTLMFPRVAFCYVPVRHMAHRNFVTAQCALPVNMLNERIYVFLWFWFVVVAIFTALSIPVWIFQIMYQNRQKDYIKRYLQMHENLTCKEYFREKNIAKFAHRFLHRDGIFLLRMIAINAGEIICMDIVAELWDIFVPWNKDYEARKREKRAKVHKSTQQAYSDDLSSGEDPTETENEVAPLSVRKKSKMQEVV</sequence>